<keyword evidence="3" id="KW-1185">Reference proteome</keyword>
<proteinExistence type="predicted"/>
<evidence type="ECO:0000256" key="1">
    <source>
        <dbReference type="SAM" id="MobiDB-lite"/>
    </source>
</evidence>
<evidence type="ECO:0000313" key="3">
    <source>
        <dbReference type="Proteomes" id="UP000299102"/>
    </source>
</evidence>
<dbReference type="AlphaFoldDB" id="A0A4C1U9E9"/>
<protein>
    <submittedName>
        <fullName evidence="2">Uncharacterized protein</fullName>
    </submittedName>
</protein>
<sequence length="163" mass="17909">MIVTGCHICECIATLSFQVKFIRLYVRRHIFGRCATDTKVHSVASDVALAESAADRRVRTGEKGRRGTVATTNMCRRVYVELTGAQTSKSKKKKKRSTSSVNPLAGGKKAKTRAAGMWAGRPSARRSWETISVLQSDLPARSSALGARTVRARDEANFYGKIF</sequence>
<dbReference type="Proteomes" id="UP000299102">
    <property type="component" value="Unassembled WGS sequence"/>
</dbReference>
<organism evidence="2 3">
    <name type="scientific">Eumeta variegata</name>
    <name type="common">Bagworm moth</name>
    <name type="synonym">Eumeta japonica</name>
    <dbReference type="NCBI Taxonomy" id="151549"/>
    <lineage>
        <taxon>Eukaryota</taxon>
        <taxon>Metazoa</taxon>
        <taxon>Ecdysozoa</taxon>
        <taxon>Arthropoda</taxon>
        <taxon>Hexapoda</taxon>
        <taxon>Insecta</taxon>
        <taxon>Pterygota</taxon>
        <taxon>Neoptera</taxon>
        <taxon>Endopterygota</taxon>
        <taxon>Lepidoptera</taxon>
        <taxon>Glossata</taxon>
        <taxon>Ditrysia</taxon>
        <taxon>Tineoidea</taxon>
        <taxon>Psychidae</taxon>
        <taxon>Oiketicinae</taxon>
        <taxon>Eumeta</taxon>
    </lineage>
</organism>
<dbReference type="EMBL" id="BGZK01000145">
    <property type="protein sequence ID" value="GBP22949.1"/>
    <property type="molecule type" value="Genomic_DNA"/>
</dbReference>
<gene>
    <name evidence="2" type="ORF">EVAR_95349_1</name>
</gene>
<feature type="region of interest" description="Disordered" evidence="1">
    <location>
        <begin position="85"/>
        <end position="121"/>
    </location>
</feature>
<accession>A0A4C1U9E9</accession>
<name>A0A4C1U9E9_EUMVA</name>
<evidence type="ECO:0000313" key="2">
    <source>
        <dbReference type="EMBL" id="GBP22949.1"/>
    </source>
</evidence>
<comment type="caution">
    <text evidence="2">The sequence shown here is derived from an EMBL/GenBank/DDBJ whole genome shotgun (WGS) entry which is preliminary data.</text>
</comment>
<reference evidence="2 3" key="1">
    <citation type="journal article" date="2019" name="Commun. Biol.">
        <title>The bagworm genome reveals a unique fibroin gene that provides high tensile strength.</title>
        <authorList>
            <person name="Kono N."/>
            <person name="Nakamura H."/>
            <person name="Ohtoshi R."/>
            <person name="Tomita M."/>
            <person name="Numata K."/>
            <person name="Arakawa K."/>
        </authorList>
    </citation>
    <scope>NUCLEOTIDE SEQUENCE [LARGE SCALE GENOMIC DNA]</scope>
</reference>